<keyword evidence="1" id="KW-0812">Transmembrane</keyword>
<keyword evidence="1" id="KW-0472">Membrane</keyword>
<feature type="transmembrane region" description="Helical" evidence="1">
    <location>
        <begin position="7"/>
        <end position="28"/>
    </location>
</feature>
<name>A0AA49GE03_9BACT</name>
<feature type="transmembrane region" description="Helical" evidence="1">
    <location>
        <begin position="34"/>
        <end position="58"/>
    </location>
</feature>
<feature type="transmembrane region" description="Helical" evidence="1">
    <location>
        <begin position="70"/>
        <end position="87"/>
    </location>
</feature>
<reference evidence="2" key="1">
    <citation type="submission" date="2023-08" db="EMBL/GenBank/DDBJ databases">
        <title>Comparative genomics and taxonomic characterization of three novel marine species of genus Marivirga.</title>
        <authorList>
            <person name="Muhammad N."/>
            <person name="Kim S.-G."/>
        </authorList>
    </citation>
    <scope>NUCLEOTIDE SEQUENCE</scope>
    <source>
        <strain evidence="2">BKB1-2</strain>
    </source>
</reference>
<gene>
    <name evidence="2" type="ORF">QYS47_18605</name>
</gene>
<evidence type="ECO:0000256" key="1">
    <source>
        <dbReference type="SAM" id="Phobius"/>
    </source>
</evidence>
<dbReference type="RefSeq" id="WP_302123325.1">
    <property type="nucleotide sequence ID" value="NZ_CP129968.2"/>
</dbReference>
<dbReference type="EMBL" id="CP129968">
    <property type="protein sequence ID" value="WKK79424.1"/>
    <property type="molecule type" value="Genomic_DNA"/>
</dbReference>
<sequence>MKQYSRILGIVSFIACIGLFGLLIFGFIESEEERWILILLSIPLYAFIHFILLHRFGFNYKAEFTKPQSIAVVSLSLIFGLSFLLLIPPNIVRFNSIIKENEKLAEPLKLGIDTTAYGYSAGLNTKFLNGQINYQFQTLASEPFKKDRPNVPSFTIKFYDEDGFFINEIEISNYTRNVDSEGNVTGISANSSEYMNSGDYKRIADWGLVINKSK</sequence>
<protein>
    <submittedName>
        <fullName evidence="2">Uncharacterized protein</fullName>
    </submittedName>
</protein>
<dbReference type="Proteomes" id="UP001232019">
    <property type="component" value="Chromosome"/>
</dbReference>
<dbReference type="KEGG" id="marp:QYS47_18605"/>
<accession>A0AA49GE03</accession>
<dbReference type="AlphaFoldDB" id="A0AA49GE03"/>
<evidence type="ECO:0000313" key="2">
    <source>
        <dbReference type="EMBL" id="WKK79424.1"/>
    </source>
</evidence>
<proteinExistence type="predicted"/>
<organism evidence="2">
    <name type="scientific">Marivirga arenosa</name>
    <dbReference type="NCBI Taxonomy" id="3059076"/>
    <lineage>
        <taxon>Bacteria</taxon>
        <taxon>Pseudomonadati</taxon>
        <taxon>Bacteroidota</taxon>
        <taxon>Cytophagia</taxon>
        <taxon>Cytophagales</taxon>
        <taxon>Marivirgaceae</taxon>
        <taxon>Marivirga</taxon>
    </lineage>
</organism>
<keyword evidence="1" id="KW-1133">Transmembrane helix</keyword>